<dbReference type="SUPFAM" id="SSF51569">
    <property type="entry name" value="Aldolase"/>
    <property type="match status" value="1"/>
</dbReference>
<dbReference type="PROSITE" id="PS50991">
    <property type="entry name" value="PYR_CT"/>
    <property type="match status" value="1"/>
</dbReference>
<evidence type="ECO:0000313" key="6">
    <source>
        <dbReference type="Proteomes" id="UP000663720"/>
    </source>
</evidence>
<evidence type="ECO:0000256" key="2">
    <source>
        <dbReference type="ARBA" id="ARBA00022679"/>
    </source>
</evidence>
<protein>
    <submittedName>
        <fullName evidence="5">HMGL-like domain-containing protein</fullName>
    </submittedName>
</protein>
<dbReference type="InterPro" id="IPR002034">
    <property type="entry name" value="AIPM/Hcit_synth_CS"/>
</dbReference>
<evidence type="ECO:0000313" key="5">
    <source>
        <dbReference type="EMBL" id="QTA83409.1"/>
    </source>
</evidence>
<dbReference type="InterPro" id="IPR054691">
    <property type="entry name" value="LeuA/HCS_post-cat"/>
</dbReference>
<dbReference type="Pfam" id="PF22617">
    <property type="entry name" value="HCS_D2"/>
    <property type="match status" value="1"/>
</dbReference>
<dbReference type="Pfam" id="PF00682">
    <property type="entry name" value="HMGL-like"/>
    <property type="match status" value="1"/>
</dbReference>
<dbReference type="RefSeq" id="WP_207689264.1">
    <property type="nucleotide sequence ID" value="NZ_CP061799.1"/>
</dbReference>
<evidence type="ECO:0000259" key="4">
    <source>
        <dbReference type="PROSITE" id="PS50991"/>
    </source>
</evidence>
<dbReference type="EMBL" id="CP061799">
    <property type="protein sequence ID" value="QTA83409.1"/>
    <property type="molecule type" value="Genomic_DNA"/>
</dbReference>
<dbReference type="InterPro" id="IPR013477">
    <property type="entry name" value="NifV/FrbC"/>
</dbReference>
<evidence type="ECO:0000256" key="1">
    <source>
        <dbReference type="ARBA" id="ARBA00006154"/>
    </source>
</evidence>
<dbReference type="CDD" id="cd07939">
    <property type="entry name" value="DRE_TIM_NifV"/>
    <property type="match status" value="1"/>
</dbReference>
<dbReference type="InterPro" id="IPR000891">
    <property type="entry name" value="PYR_CT"/>
</dbReference>
<dbReference type="Gene3D" id="3.20.20.70">
    <property type="entry name" value="Aldolase class I"/>
    <property type="match status" value="1"/>
</dbReference>
<accession>A0A975BDY1</accession>
<sequence length="383" mass="41835">MNKSSEKKIWIIDSTLRDGEQAPGVVFSTGQKLVLSKMLVQSGVNELEAGIPAMGIFEQDCIKRIKALNPGTRITCWCRAAPLDMELAKQCNTGSVHISFPVSLIHMNILKMNQDKVLELLQQYIKSARSDFNYLSIGAQDATRADPEFLKEFVFLACKSGADRVRIADTVGIASPKRVSRIIYDLKNNIPDIDIEFHAHNDLGMATANAVTAVQSGADAVSVTVNGLGERAGNAALEEVCTALKFSAGQSCSINILSLKSLCDFVARISRRPIPAEKPVTGRAAFEHESGIHCNAMIKDPQAYESFPAEAVGRKDRKFIIGKHSGTGIISHILENLGIFIDHSQTESLLKYVKMSAIKNGKSLSVNELVLLYHQMQKQSFSG</sequence>
<feature type="domain" description="Pyruvate carboxyltransferase" evidence="4">
    <location>
        <begin position="9"/>
        <end position="260"/>
    </location>
</feature>
<proteinExistence type="inferred from homology"/>
<keyword evidence="2 3" id="KW-0808">Transferase</keyword>
<dbReference type="KEGG" id="dli:dnl_58130"/>
<dbReference type="AlphaFoldDB" id="A0A975BDY1"/>
<dbReference type="InterPro" id="IPR013785">
    <property type="entry name" value="Aldolase_TIM"/>
</dbReference>
<dbReference type="Gene3D" id="1.10.238.260">
    <property type="match status" value="1"/>
</dbReference>
<gene>
    <name evidence="5" type="ORF">dnl_58130</name>
</gene>
<dbReference type="GO" id="GO:0019752">
    <property type="term" value="P:carboxylic acid metabolic process"/>
    <property type="evidence" value="ECO:0007669"/>
    <property type="project" value="InterPro"/>
</dbReference>
<dbReference type="PANTHER" id="PTHR42880">
    <property type="entry name" value="HOMOCITRATE SYNTHASE"/>
    <property type="match status" value="1"/>
</dbReference>
<comment type="similarity">
    <text evidence="1 3">Belongs to the alpha-IPM synthase/homocitrate synthase family.</text>
</comment>
<dbReference type="Proteomes" id="UP000663720">
    <property type="component" value="Chromosome"/>
</dbReference>
<dbReference type="PANTHER" id="PTHR42880:SF1">
    <property type="entry name" value="ISOPROPYLMALATE_HOMOCITRATE_CITRAMALATE SYNTHASE FAMILY PROTEIN"/>
    <property type="match status" value="1"/>
</dbReference>
<dbReference type="PROSITE" id="PS00816">
    <property type="entry name" value="AIPM_HOMOCIT_SYNTH_2"/>
    <property type="match status" value="1"/>
</dbReference>
<dbReference type="PROSITE" id="PS00815">
    <property type="entry name" value="AIPM_HOMOCIT_SYNTH_1"/>
    <property type="match status" value="1"/>
</dbReference>
<organism evidence="5 6">
    <name type="scientific">Desulfonema limicola</name>
    <dbReference type="NCBI Taxonomy" id="45656"/>
    <lineage>
        <taxon>Bacteria</taxon>
        <taxon>Pseudomonadati</taxon>
        <taxon>Thermodesulfobacteriota</taxon>
        <taxon>Desulfobacteria</taxon>
        <taxon>Desulfobacterales</taxon>
        <taxon>Desulfococcaceae</taxon>
        <taxon>Desulfonema</taxon>
    </lineage>
</organism>
<evidence type="ECO:0000256" key="3">
    <source>
        <dbReference type="RuleBase" id="RU003523"/>
    </source>
</evidence>
<dbReference type="GO" id="GO:0046912">
    <property type="term" value="F:acyltransferase activity, acyl groups converted into alkyl on transfer"/>
    <property type="evidence" value="ECO:0007669"/>
    <property type="project" value="InterPro"/>
</dbReference>
<keyword evidence="6" id="KW-1185">Reference proteome</keyword>
<name>A0A975BDY1_9BACT</name>
<reference evidence="5" key="1">
    <citation type="journal article" date="2021" name="Microb. Physiol.">
        <title>Proteogenomic Insights into the Physiology of Marine, Sulfate-Reducing, Filamentous Desulfonema limicola and Desulfonema magnum.</title>
        <authorList>
            <person name="Schnaars V."/>
            <person name="Wohlbrand L."/>
            <person name="Scheve S."/>
            <person name="Hinrichs C."/>
            <person name="Reinhardt R."/>
            <person name="Rabus R."/>
        </authorList>
    </citation>
    <scope>NUCLEOTIDE SEQUENCE</scope>
    <source>
        <strain evidence="5">5ac10</strain>
    </source>
</reference>